<comment type="caution">
    <text evidence="3">The sequence shown here is derived from an EMBL/GenBank/DDBJ whole genome shotgun (WGS) entry which is preliminary data.</text>
</comment>
<dbReference type="InterPro" id="IPR049220">
    <property type="entry name" value="DUF6868"/>
</dbReference>
<reference evidence="3 4" key="1">
    <citation type="submission" date="2020-08" db="EMBL/GenBank/DDBJ databases">
        <title>Genomic Encyclopedia of Type Strains, Phase IV (KMG-IV): sequencing the most valuable type-strain genomes for metagenomic binning, comparative biology and taxonomic classification.</title>
        <authorList>
            <person name="Goeker M."/>
        </authorList>
    </citation>
    <scope>NUCLEOTIDE SEQUENCE [LARGE SCALE GENOMIC DNA]</scope>
    <source>
        <strain evidence="3 4">DSM 26287</strain>
    </source>
</reference>
<keyword evidence="1" id="KW-0472">Membrane</keyword>
<organism evidence="3 4">
    <name type="scientific">Thalassotalea piscium</name>
    <dbReference type="NCBI Taxonomy" id="1230533"/>
    <lineage>
        <taxon>Bacteria</taxon>
        <taxon>Pseudomonadati</taxon>
        <taxon>Pseudomonadota</taxon>
        <taxon>Gammaproteobacteria</taxon>
        <taxon>Alteromonadales</taxon>
        <taxon>Colwelliaceae</taxon>
        <taxon>Thalassotalea</taxon>
    </lineage>
</organism>
<protein>
    <recommendedName>
        <fullName evidence="2">DUF6868 domain-containing protein</fullName>
    </recommendedName>
</protein>
<proteinExistence type="predicted"/>
<evidence type="ECO:0000313" key="4">
    <source>
        <dbReference type="Proteomes" id="UP000537141"/>
    </source>
</evidence>
<evidence type="ECO:0000313" key="3">
    <source>
        <dbReference type="EMBL" id="MBB6542280.1"/>
    </source>
</evidence>
<dbReference type="RefSeq" id="WP_350226568.1">
    <property type="nucleotide sequence ID" value="NZ_AP027362.1"/>
</dbReference>
<gene>
    <name evidence="3" type="ORF">HNQ55_000758</name>
</gene>
<dbReference type="Proteomes" id="UP000537141">
    <property type="component" value="Unassembled WGS sequence"/>
</dbReference>
<keyword evidence="4" id="KW-1185">Reference proteome</keyword>
<feature type="transmembrane region" description="Helical" evidence="1">
    <location>
        <begin position="12"/>
        <end position="32"/>
    </location>
</feature>
<dbReference type="EMBL" id="JACHHU010000003">
    <property type="protein sequence ID" value="MBB6542280.1"/>
    <property type="molecule type" value="Genomic_DNA"/>
</dbReference>
<feature type="domain" description="DUF6868" evidence="2">
    <location>
        <begin position="5"/>
        <end position="80"/>
    </location>
</feature>
<keyword evidence="1" id="KW-0812">Transmembrane</keyword>
<name>A0A7X0TSP7_9GAMM</name>
<accession>A0A7X0TSP7</accession>
<dbReference type="AlphaFoldDB" id="A0A7X0TSP7"/>
<feature type="transmembrane region" description="Helical" evidence="1">
    <location>
        <begin position="53"/>
        <end position="76"/>
    </location>
</feature>
<sequence length="82" mass="9371">MISLVQLTEVLGWISIINIVFLVVASLLVITMKSFLISIHGKMFDISEKDLTLIYFKYIAQHKALSFVFIFSPYIALKILGY</sequence>
<keyword evidence="1" id="KW-1133">Transmembrane helix</keyword>
<evidence type="ECO:0000256" key="1">
    <source>
        <dbReference type="SAM" id="Phobius"/>
    </source>
</evidence>
<dbReference type="Pfam" id="PF21742">
    <property type="entry name" value="DUF6868"/>
    <property type="match status" value="1"/>
</dbReference>
<evidence type="ECO:0000259" key="2">
    <source>
        <dbReference type="Pfam" id="PF21742"/>
    </source>
</evidence>